<reference evidence="2 3" key="1">
    <citation type="journal article" date="2024" name="Plant Biotechnol. J.">
        <title>Dendrobium thyrsiflorum genome and its molecular insights into genes involved in important horticultural traits.</title>
        <authorList>
            <person name="Chen B."/>
            <person name="Wang J.Y."/>
            <person name="Zheng P.J."/>
            <person name="Li K.L."/>
            <person name="Liang Y.M."/>
            <person name="Chen X.F."/>
            <person name="Zhang C."/>
            <person name="Zhao X."/>
            <person name="He X."/>
            <person name="Zhang G.Q."/>
            <person name="Liu Z.J."/>
            <person name="Xu Q."/>
        </authorList>
    </citation>
    <scope>NUCLEOTIDE SEQUENCE [LARGE SCALE GENOMIC DNA]</scope>
    <source>
        <strain evidence="2">GZMU011</strain>
    </source>
</reference>
<sequence>MNVSGKIIPLWIHLNLTTEHVSLKTSHVELETLTCNLDSSEHALKLEVADYKKDNEFLRERVITFEQNKTQPLHKEFQKSSLQYTSFKPRKRHHPYRLVNPFFSKHRYKDTGIIPSKVIKQEDLHFQVLPLFAHTTLTFILTLSYPFNSKLLFGFFVSLKLNSEDTVLQSYANRRPTEITYQDFHDFLHISTTGEKIHVTTLVLDACIIQNILRNSIIPKAGDRINITPILSLITYLIMSQIDFNAADPKHKRIPNLALEHSIAFILETKYNFQFLTLSDHFRVFYFDTSFHVIQSATHCHAHYLEHEVDEHEEGLAPIPTPTPINQ</sequence>
<accession>A0ABD0V941</accession>
<keyword evidence="1" id="KW-0175">Coiled coil</keyword>
<dbReference type="AlphaFoldDB" id="A0ABD0V941"/>
<feature type="coiled-coil region" evidence="1">
    <location>
        <begin position="41"/>
        <end position="68"/>
    </location>
</feature>
<comment type="caution">
    <text evidence="2">The sequence shown here is derived from an EMBL/GenBank/DDBJ whole genome shotgun (WGS) entry which is preliminary data.</text>
</comment>
<name>A0ABD0V941_DENTH</name>
<proteinExistence type="predicted"/>
<dbReference type="Proteomes" id="UP001552299">
    <property type="component" value="Unassembled WGS sequence"/>
</dbReference>
<evidence type="ECO:0000256" key="1">
    <source>
        <dbReference type="SAM" id="Coils"/>
    </source>
</evidence>
<evidence type="ECO:0000313" key="3">
    <source>
        <dbReference type="Proteomes" id="UP001552299"/>
    </source>
</evidence>
<evidence type="ECO:0000313" key="2">
    <source>
        <dbReference type="EMBL" id="KAL0921335.1"/>
    </source>
</evidence>
<protein>
    <submittedName>
        <fullName evidence="2">Uncharacterized protein</fullName>
    </submittedName>
</protein>
<dbReference type="EMBL" id="JANQDX010000007">
    <property type="protein sequence ID" value="KAL0921335.1"/>
    <property type="molecule type" value="Genomic_DNA"/>
</dbReference>
<organism evidence="2 3">
    <name type="scientific">Dendrobium thyrsiflorum</name>
    <name type="common">Pinecone-like raceme dendrobium</name>
    <name type="synonym">Orchid</name>
    <dbReference type="NCBI Taxonomy" id="117978"/>
    <lineage>
        <taxon>Eukaryota</taxon>
        <taxon>Viridiplantae</taxon>
        <taxon>Streptophyta</taxon>
        <taxon>Embryophyta</taxon>
        <taxon>Tracheophyta</taxon>
        <taxon>Spermatophyta</taxon>
        <taxon>Magnoliopsida</taxon>
        <taxon>Liliopsida</taxon>
        <taxon>Asparagales</taxon>
        <taxon>Orchidaceae</taxon>
        <taxon>Epidendroideae</taxon>
        <taxon>Malaxideae</taxon>
        <taxon>Dendrobiinae</taxon>
        <taxon>Dendrobium</taxon>
    </lineage>
</organism>
<keyword evidence="3" id="KW-1185">Reference proteome</keyword>
<gene>
    <name evidence="2" type="ORF">M5K25_008397</name>
</gene>